<dbReference type="EMBL" id="JADQDK010000001">
    <property type="protein sequence ID" value="MBW0135626.1"/>
    <property type="molecule type" value="Genomic_DNA"/>
</dbReference>
<comment type="caution">
    <text evidence="2">The sequence shown here is derived from an EMBL/GenBank/DDBJ whole genome shotgun (WGS) entry which is preliminary data.</text>
</comment>
<dbReference type="RefSeq" id="WP_218616131.1">
    <property type="nucleotide sequence ID" value="NZ_JADQDK010000001.1"/>
</dbReference>
<dbReference type="SMART" id="SM00065">
    <property type="entry name" value="GAF"/>
    <property type="match status" value="1"/>
</dbReference>
<name>A0ABS6UUH5_9PSEU</name>
<dbReference type="InterPro" id="IPR003018">
    <property type="entry name" value="GAF"/>
</dbReference>
<evidence type="ECO:0000259" key="1">
    <source>
        <dbReference type="SMART" id="SM00065"/>
    </source>
</evidence>
<sequence>MPQTALDLLRLLAEDASADRIAEQAQQHPEARGLALRIRAGIDEHRRREAELSALVETARDLASVADPRGVLDAIVRRARSLLGTDVAYLTLFDPDLGDTFMRATAGSVSARFQALRLPLGAGLGGLVAQTRRPYWTPDYPADERYDHTDEIDGAVGEEGLVAICGTPLLVDGDFVGVLFASHRTRREFRRDEVALLGSLAALAAVSLVQARRVTETADALAALSAAHAGIEQAATAHDRFSQVVLSGGGVDDIAATLGELLGCWVGVFDVDDHCLATYGEVPVPRSVAAEGSGRLTRAGDGWAVAVSAAGQRLGTLVLGGVDELDRGQGRTVERAAMVTALVLLFRLRAAEADQRVRTDLLTELLARDGGEPDPALIERGRLLGLRLGVPHVVAVCRGPVRGLAVAAGDGGGLAGPHGDDLVAVVPGTDPSAVAAALARRLGDGPTIGTAGPVVPGGGLREVHDRAQRTAGALVALGRRAGSAREIGFAGLVGGPGDVGTYLHDVLGPVLDYDARRGSDLLGTLEAYFAAGASPSRAAGELHVHVNTVTQRLDRVATLLGEDWSTPTRALELQLALHLRRLRRPTP</sequence>
<dbReference type="Pfam" id="PF13556">
    <property type="entry name" value="HTH_30"/>
    <property type="match status" value="1"/>
</dbReference>
<dbReference type="PANTHER" id="PTHR33744:SF1">
    <property type="entry name" value="DNA-BINDING TRANSCRIPTIONAL ACTIVATOR ADER"/>
    <property type="match status" value="1"/>
</dbReference>
<protein>
    <submittedName>
        <fullName evidence="2">Helix-turn-helix domain-containing protein</fullName>
    </submittedName>
</protein>
<dbReference type="InterPro" id="IPR025736">
    <property type="entry name" value="PucR_C-HTH_dom"/>
</dbReference>
<evidence type="ECO:0000313" key="3">
    <source>
        <dbReference type="Proteomes" id="UP000694287"/>
    </source>
</evidence>
<dbReference type="Pfam" id="PF01590">
    <property type="entry name" value="GAF"/>
    <property type="match status" value="1"/>
</dbReference>
<proteinExistence type="predicted"/>
<organism evidence="2 3">
    <name type="scientific">Pseudonocardia abyssalis</name>
    <dbReference type="NCBI Taxonomy" id="2792008"/>
    <lineage>
        <taxon>Bacteria</taxon>
        <taxon>Bacillati</taxon>
        <taxon>Actinomycetota</taxon>
        <taxon>Actinomycetes</taxon>
        <taxon>Pseudonocardiales</taxon>
        <taxon>Pseudonocardiaceae</taxon>
        <taxon>Pseudonocardia</taxon>
    </lineage>
</organism>
<reference evidence="2 3" key="1">
    <citation type="submission" date="2020-11" db="EMBL/GenBank/DDBJ databases">
        <title>Pseudonocardia abyssalis sp. nov. and Pseudonocardia oceani sp. nov., description and phylogenomic analysis of two novel actinomycetes isolated from the deep Southern Ocean.</title>
        <authorList>
            <person name="Parra J."/>
        </authorList>
    </citation>
    <scope>NUCLEOTIDE SEQUENCE [LARGE SCALE GENOMIC DNA]</scope>
    <source>
        <strain evidence="2 3">KRD-168</strain>
    </source>
</reference>
<feature type="domain" description="GAF" evidence="1">
    <location>
        <begin position="67"/>
        <end position="218"/>
    </location>
</feature>
<dbReference type="Pfam" id="PF17853">
    <property type="entry name" value="GGDEF_2"/>
    <property type="match status" value="1"/>
</dbReference>
<evidence type="ECO:0000313" key="2">
    <source>
        <dbReference type="EMBL" id="MBW0135626.1"/>
    </source>
</evidence>
<dbReference type="Proteomes" id="UP000694287">
    <property type="component" value="Unassembled WGS sequence"/>
</dbReference>
<gene>
    <name evidence="2" type="ORF">I4I81_15350</name>
</gene>
<dbReference type="InterPro" id="IPR051448">
    <property type="entry name" value="CdaR-like_regulators"/>
</dbReference>
<dbReference type="InterPro" id="IPR041522">
    <property type="entry name" value="CdaR_GGDEF"/>
</dbReference>
<accession>A0ABS6UUH5</accession>
<dbReference type="PANTHER" id="PTHR33744">
    <property type="entry name" value="CARBOHYDRATE DIACID REGULATOR"/>
    <property type="match status" value="1"/>
</dbReference>
<keyword evidence="3" id="KW-1185">Reference proteome</keyword>